<dbReference type="PANTHER" id="PTHR31589:SF223">
    <property type="entry name" value="PROTEIN, PUTATIVE (DUF239)-RELATED"/>
    <property type="match status" value="1"/>
</dbReference>
<evidence type="ECO:0000259" key="1">
    <source>
        <dbReference type="PROSITE" id="PS52045"/>
    </source>
</evidence>
<sequence>MCLWDKILVSSRVSLGVEMRVVVVLALLFWGFSHEVEGGRATSISKEEDLELERELRRLNKPTIKSFHAHNSFLEFYMLYILPLISTEYGDIFDCVDINKQPALDHPLLKNHRVQKKPSVFLKGLGPKTSAKTQSSKIGFQMEASIHQTESEHILWSSRGLSLHSEPAANHRSHRAMITVSGGSPDKLNAIQVGGTVDKDAYGDGATRMFIFWTISSEFSDADNFVNTGCRDLLCPGFVQVDASMAQG</sequence>
<dbReference type="EMBL" id="QGNW01002684">
    <property type="protein sequence ID" value="RVW12730.1"/>
    <property type="molecule type" value="Genomic_DNA"/>
</dbReference>
<comment type="caution">
    <text evidence="2">The sequence shown here is derived from an EMBL/GenBank/DDBJ whole genome shotgun (WGS) entry which is preliminary data.</text>
</comment>
<evidence type="ECO:0000313" key="3">
    <source>
        <dbReference type="Proteomes" id="UP000288805"/>
    </source>
</evidence>
<dbReference type="PANTHER" id="PTHR31589">
    <property type="entry name" value="PROTEIN, PUTATIVE (DUF239)-RELATED-RELATED"/>
    <property type="match status" value="1"/>
</dbReference>
<dbReference type="Gene3D" id="3.90.1320.10">
    <property type="entry name" value="Outer-capsid protein sigma 3, large lobe"/>
    <property type="match status" value="1"/>
</dbReference>
<dbReference type="InterPro" id="IPR004314">
    <property type="entry name" value="Neprosin"/>
</dbReference>
<evidence type="ECO:0000313" key="2">
    <source>
        <dbReference type="EMBL" id="RVW12730.1"/>
    </source>
</evidence>
<accession>A0A438BPF2</accession>
<name>A0A438BPF2_VITVI</name>
<dbReference type="PROSITE" id="PS52045">
    <property type="entry name" value="NEPROSIN_PEP_CD"/>
    <property type="match status" value="1"/>
</dbReference>
<dbReference type="Pfam" id="PF14365">
    <property type="entry name" value="Neprosin_AP"/>
    <property type="match status" value="1"/>
</dbReference>
<reference evidence="2 3" key="1">
    <citation type="journal article" date="2018" name="PLoS Genet.">
        <title>Population sequencing reveals clonal diversity and ancestral inbreeding in the grapevine cultivar Chardonnay.</title>
        <authorList>
            <person name="Roach M.J."/>
            <person name="Johnson D.L."/>
            <person name="Bohlmann J."/>
            <person name="van Vuuren H.J."/>
            <person name="Jones S.J."/>
            <person name="Pretorius I.S."/>
            <person name="Schmidt S.A."/>
            <person name="Borneman A.R."/>
        </authorList>
    </citation>
    <scope>NUCLEOTIDE SEQUENCE [LARGE SCALE GENOMIC DNA]</scope>
    <source>
        <strain evidence="3">cv. Chardonnay</strain>
        <tissue evidence="2">Leaf</tissue>
    </source>
</reference>
<dbReference type="AlphaFoldDB" id="A0A438BPF2"/>
<dbReference type="InterPro" id="IPR053168">
    <property type="entry name" value="Glutamic_endopeptidase"/>
</dbReference>
<gene>
    <name evidence="2" type="ORF">CK203_111681</name>
</gene>
<dbReference type="InterPro" id="IPR025521">
    <property type="entry name" value="Neprosin_propep"/>
</dbReference>
<dbReference type="Proteomes" id="UP000288805">
    <property type="component" value="Unassembled WGS sequence"/>
</dbReference>
<dbReference type="Pfam" id="PF03080">
    <property type="entry name" value="Neprosin"/>
    <property type="match status" value="1"/>
</dbReference>
<protein>
    <recommendedName>
        <fullName evidence="1">Neprosin PEP catalytic domain-containing protein</fullName>
    </recommendedName>
</protein>
<feature type="domain" description="Neprosin PEP catalytic" evidence="1">
    <location>
        <begin position="135"/>
        <end position="248"/>
    </location>
</feature>
<organism evidence="2 3">
    <name type="scientific">Vitis vinifera</name>
    <name type="common">Grape</name>
    <dbReference type="NCBI Taxonomy" id="29760"/>
    <lineage>
        <taxon>Eukaryota</taxon>
        <taxon>Viridiplantae</taxon>
        <taxon>Streptophyta</taxon>
        <taxon>Embryophyta</taxon>
        <taxon>Tracheophyta</taxon>
        <taxon>Spermatophyta</taxon>
        <taxon>Magnoliopsida</taxon>
        <taxon>eudicotyledons</taxon>
        <taxon>Gunneridae</taxon>
        <taxon>Pentapetalae</taxon>
        <taxon>rosids</taxon>
        <taxon>Vitales</taxon>
        <taxon>Vitaceae</taxon>
        <taxon>Viteae</taxon>
        <taxon>Vitis</taxon>
    </lineage>
</organism>
<proteinExistence type="predicted"/>